<protein>
    <recommendedName>
        <fullName evidence="4">Nucleolar protein Dnt1-like N-terminal domain-containing protein</fullName>
    </recommendedName>
</protein>
<evidence type="ECO:0000313" key="3">
    <source>
        <dbReference type="Proteomes" id="UP000214365"/>
    </source>
</evidence>
<reference evidence="2 3" key="1">
    <citation type="submission" date="2015-06" db="EMBL/GenBank/DDBJ databases">
        <title>Talaromyces atroroseus IBT 11181 draft genome.</title>
        <authorList>
            <person name="Rasmussen K.B."/>
            <person name="Rasmussen S."/>
            <person name="Petersen B."/>
            <person name="Sicheritz-Ponten T."/>
            <person name="Mortensen U.H."/>
            <person name="Thrane U."/>
        </authorList>
    </citation>
    <scope>NUCLEOTIDE SEQUENCE [LARGE SCALE GENOMIC DNA]</scope>
    <source>
        <strain evidence="2 3">IBT 11181</strain>
    </source>
</reference>
<evidence type="ECO:0000256" key="1">
    <source>
        <dbReference type="SAM" id="MobiDB-lite"/>
    </source>
</evidence>
<feature type="region of interest" description="Disordered" evidence="1">
    <location>
        <begin position="162"/>
        <end position="371"/>
    </location>
</feature>
<feature type="region of interest" description="Disordered" evidence="1">
    <location>
        <begin position="614"/>
        <end position="1179"/>
    </location>
</feature>
<name>A0A225ABD5_TALAT</name>
<dbReference type="Proteomes" id="UP000214365">
    <property type="component" value="Unassembled WGS sequence"/>
</dbReference>
<feature type="compositionally biased region" description="Basic and acidic residues" evidence="1">
    <location>
        <begin position="217"/>
        <end position="232"/>
    </location>
</feature>
<accession>A0A225ABD5</accession>
<sequence length="1179" mass="128434">MVFLRLTVKVLPRERLLEGSQSSKVTPSTTGNHDRNGVVVNGASTPGKPIILMVPVENPEEVTLGGLAGLIQDMWARLRPNSGPLEIKKILDADHPDENLDIQLTVADVFVQHGRAATDGQDQRAVALVIQKPTTQPIFDREGSVVQDWAGAAGRSYTSFKQRMQSLRRPESRIPTIDENEQLFKNADNGADKPDTEMEATLPPLIDVSPCDTPVKSVERDETEKPNERPESPHSWGESESIDDKSSLRGREASEELGVSPIHIRQQWTSQEDPFVNEGQENLITSEHCAPPEEVVDNGNEPVSEIQAADSQEKTPTLHAQPATKPQQNGDQIMKDDGEENAVFSDTDSDVEMVNSMPEPVPEKRKPGRRSVPIVLIEKKIDHGDQNVAAKRKRNSLGELPPAKELRLEPTHIPSTPLIQRTSTMEHQGTASLAPDMPPSFRRRPSFSSPQRPFDLADRPLNVPKDSMGLGITRSPKAHRSRTSNGKNEIHTEEARSMPPLSSTNFNPIVNQFVHATPSKSIEAPSFDSSSKLRSALRKTPPTDPSRSRRSVSFVENGANRDHSPSPTKMKSPAAAISIPSAAVSSPAPASSAPSSCKWPDSVSDAKILKIRKQIQMEKEGKLDSEQNSQTTPLNRGAEKCSRSKKKKKTLTPVSLNASEERPAPQLNNSPALPPVQKSPAPQPPSQQRSQIDLNKGVEKSTDSKKQKKARVSGPLDEKDAQPALQSNNSATPPVRQSPAPQPKKKSQTSDLNRRPEKGIETPLSVVSLNEGDTESAQLNKNTTPPLKKKCPAPQSQSQLKQNYSSTSLDKGAQSSTEHKKQKQTQIPVSRDSYDKDPASQLHKSPTPLQRSPAPQPLSQSQSNQGSQTPDHNKGAGNVIQHIKQKQTQTPVSLNARDKHLPPQSNKSAMPSVPKSPGLQSLLHSQLQSQPQSQSQSSEVSLPPIEKIRTGLEDRPHNNKESKKSVTKKITTTRTISAMETSEDMHALPDVPPTESPKSVLSQNSMATRQLHSELEIAGSNSPTKTESFPPPSDPVSSGAPLTAKPAKKPESSSSESSSESLSSSDSGDDIPAGSFAQRIATAPNTSYYFGAPNWNPVNANKRHTIQSVREELRKEMEAQAARDAEKAKANTQTNGTTKPKKPASTRKVDKELFDMTSSESDEDDETSSSESDSSDDDD</sequence>
<feature type="compositionally biased region" description="Polar residues" evidence="1">
    <location>
        <begin position="413"/>
        <end position="431"/>
    </location>
</feature>
<dbReference type="OrthoDB" id="4227586at2759"/>
<gene>
    <name evidence="2" type="ORF">UA08_06469</name>
</gene>
<evidence type="ECO:0000313" key="2">
    <source>
        <dbReference type="EMBL" id="OKL58262.1"/>
    </source>
</evidence>
<dbReference type="STRING" id="1441469.A0A225ABD5"/>
<feature type="compositionally biased region" description="Polar residues" evidence="1">
    <location>
        <begin position="775"/>
        <end position="785"/>
    </location>
</feature>
<feature type="compositionally biased region" description="Low complexity" evidence="1">
    <location>
        <begin position="572"/>
        <end position="596"/>
    </location>
</feature>
<dbReference type="GeneID" id="31006224"/>
<keyword evidence="3" id="KW-1185">Reference proteome</keyword>
<feature type="compositionally biased region" description="Polar residues" evidence="1">
    <location>
        <begin position="996"/>
        <end position="1010"/>
    </location>
</feature>
<feature type="compositionally biased region" description="Low complexity" evidence="1">
    <location>
        <begin position="675"/>
        <end position="691"/>
    </location>
</feature>
<feature type="compositionally biased region" description="Low complexity" evidence="1">
    <location>
        <begin position="968"/>
        <end position="977"/>
    </location>
</feature>
<feature type="compositionally biased region" description="Low complexity" evidence="1">
    <location>
        <begin position="916"/>
        <end position="944"/>
    </location>
</feature>
<feature type="compositionally biased region" description="Basic and acidic residues" evidence="1">
    <location>
        <begin position="1109"/>
        <end position="1129"/>
    </location>
</feature>
<feature type="compositionally biased region" description="Polar residues" evidence="1">
    <location>
        <begin position="794"/>
        <end position="816"/>
    </location>
</feature>
<dbReference type="RefSeq" id="XP_020118383.1">
    <property type="nucleotide sequence ID" value="XM_020269246.1"/>
</dbReference>
<comment type="caution">
    <text evidence="2">The sequence shown here is derived from an EMBL/GenBank/DDBJ whole genome shotgun (WGS) entry which is preliminary data.</text>
</comment>
<feature type="compositionally biased region" description="Basic and acidic residues" evidence="1">
    <location>
        <begin position="696"/>
        <end position="705"/>
    </location>
</feature>
<proteinExistence type="predicted"/>
<feature type="compositionally biased region" description="Basic and acidic residues" evidence="1">
    <location>
        <begin position="615"/>
        <end position="625"/>
    </location>
</feature>
<feature type="compositionally biased region" description="Basic and acidic residues" evidence="1">
    <location>
        <begin position="946"/>
        <end position="964"/>
    </location>
</feature>
<feature type="compositionally biased region" description="Acidic residues" evidence="1">
    <location>
        <begin position="1160"/>
        <end position="1179"/>
    </location>
</feature>
<organism evidence="2 3">
    <name type="scientific">Talaromyces atroroseus</name>
    <dbReference type="NCBI Taxonomy" id="1441469"/>
    <lineage>
        <taxon>Eukaryota</taxon>
        <taxon>Fungi</taxon>
        <taxon>Dikarya</taxon>
        <taxon>Ascomycota</taxon>
        <taxon>Pezizomycotina</taxon>
        <taxon>Eurotiomycetes</taxon>
        <taxon>Eurotiomycetidae</taxon>
        <taxon>Eurotiales</taxon>
        <taxon>Trichocomaceae</taxon>
        <taxon>Talaromyces</taxon>
        <taxon>Talaromyces sect. Trachyspermi</taxon>
    </lineage>
</organism>
<evidence type="ECO:0008006" key="4">
    <source>
        <dbReference type="Google" id="ProtNLM"/>
    </source>
</evidence>
<feature type="region of interest" description="Disordered" evidence="1">
    <location>
        <begin position="385"/>
        <end position="504"/>
    </location>
</feature>
<feature type="compositionally biased region" description="Polar residues" evidence="1">
    <location>
        <begin position="19"/>
        <end position="31"/>
    </location>
</feature>
<feature type="region of interest" description="Disordered" evidence="1">
    <location>
        <begin position="19"/>
        <end position="40"/>
    </location>
</feature>
<feature type="region of interest" description="Disordered" evidence="1">
    <location>
        <begin position="518"/>
        <end position="602"/>
    </location>
</feature>
<feature type="compositionally biased region" description="Low complexity" evidence="1">
    <location>
        <begin position="848"/>
        <end position="870"/>
    </location>
</feature>
<feature type="compositionally biased region" description="Basic and acidic residues" evidence="1">
    <location>
        <begin position="242"/>
        <end position="254"/>
    </location>
</feature>
<dbReference type="AlphaFoldDB" id="A0A225ABD5"/>
<dbReference type="EMBL" id="LFMY01000010">
    <property type="protein sequence ID" value="OKL58262.1"/>
    <property type="molecule type" value="Genomic_DNA"/>
</dbReference>
<feature type="compositionally biased region" description="Low complexity" evidence="1">
    <location>
        <begin position="1052"/>
        <end position="1066"/>
    </location>
</feature>